<dbReference type="InterPro" id="IPR053156">
    <property type="entry name" value="T6SS_TssM-like"/>
</dbReference>
<feature type="transmembrane region" description="Helical" evidence="1">
    <location>
        <begin position="21"/>
        <end position="38"/>
    </location>
</feature>
<dbReference type="OrthoDB" id="9758229at2"/>
<dbReference type="Pfam" id="PF06761">
    <property type="entry name" value="IcmF-related"/>
    <property type="match status" value="1"/>
</dbReference>
<sequence>MKIPGFFSSLRPALPRFKASAALLLAVFWCFAVFWVWWWGPDWVIASKKPLQTPLSRWLTTAVLVLIALAWLTVRVMRRLQQLERMQKLSREEVKDPISADINVQRRYLARWLLQLERHLSTRNYLYKLPWYLVVGSSASGKSTLLLEGQKLAPLYVPEKTKGEHNTGLHVHCLVGEQAVLIDVDGELIEQPVVQEAEKPELFGRLWRDLLDWMTTTRARQPLNGVVLVVDIDDFMTSGKTRRDAWLATMRQRLQDLRIHLHSQLPVYVVLTHMDLFHGFDAMFQSLDKTKRESVLGITFSGQNDNWKQELDTFWHKWLNMMNDAMPGMMIANVDSAQRSALFTFIRQMSGLHDYVVQLLDGLLFNDENPPLLRGVYLTSAKQRGQIDDLFVQSASVQYHLGVQAFPAWPVKESVPYFTQALFNRVLFSEPNLASENSVWLRKSRRNVTLYSVISGVILLCLLLGWHHYYRTNYRSGVEVLTQTKSFLDIPPPVEKDNYGNLQLPLLNPIREATLAYGDYHERNALWADMGLYQGYKIGPYVEDTYLQLLQQRYLPALMNGLLKQLNEAPAGSNEKLNILRVMRMLDDKSGRNKELIKQFMAERWSQRFSGQNMLQQQLMAHLDYALEHTDWNALRQAGNEGAISSFAPFAQPVRDAQLELSKLSIYQRVYQSLRSKAQQVLPSDLNLRDQVGANFDAAFTASDEKRLRIPQFLTRYGLDNYFVKQRDGLVELTAMDSWVLNLTQNVQYSEADRKEIQRQITEQYLSDYTSTWRGAMGNLEISQFDEIPQVITALEQIISGDQIFRRALQTLKDNTEPPLMPDGLPEKSRQAFLSAQNYQLLTRINREFAPENSLLSDQQEDGGMLPGVNQKLTDLYRYLLAIQNSPTPGKSALKAVQMRLNENSNDPIFALQQTSKSLPEPLSRWVGELAEQAWRVVMIEAIQYLEVEWGNTVVKPWQTHLAGRYPFKPGAKEDVSLSEFERFFKPDGVIDAFYQQNLKPFMENELTWGSDGQILIRSDIRQQMENAQKIRDTFFTPQNGLGTQYAIETVELSSDKRRSVLNMDGQLLEFTHGRTRTVHLVWPNSMRSGVESKLTLVPDKSNYAPRSIGFSGPWAQLRLINSGQLTSVTDGAFNVRFNVDGGYMIYRVHVDSSDNPFAGGLFSQFTVPETLY</sequence>
<dbReference type="InterPro" id="IPR048677">
    <property type="entry name" value="TssM1_hel"/>
</dbReference>
<dbReference type="Proteomes" id="UP000028630">
    <property type="component" value="Unassembled WGS sequence"/>
</dbReference>
<feature type="domain" description="Type VI secretion system IcmF C-terminal" evidence="2">
    <location>
        <begin position="1047"/>
        <end position="1153"/>
    </location>
</feature>
<comment type="caution">
    <text evidence="6">The sequence shown here is derived from an EMBL/GenBank/DDBJ whole genome shotgun (WGS) entry which is preliminary data.</text>
</comment>
<protein>
    <submittedName>
        <fullName evidence="6">IcmF family protein</fullName>
    </submittedName>
</protein>
<evidence type="ECO:0000259" key="4">
    <source>
        <dbReference type="Pfam" id="PF14331"/>
    </source>
</evidence>
<dbReference type="PANTHER" id="PTHR36153">
    <property type="entry name" value="INNER MEMBRANE PROTEIN-RELATED"/>
    <property type="match status" value="1"/>
</dbReference>
<reference evidence="7" key="1">
    <citation type="submission" date="2014-05" db="EMBL/GenBank/DDBJ databases">
        <title>ATOL: Assembling a taxonomically balanced genome-scale reconstruction of the evolutionary history of the Enterobacteriaceae.</title>
        <authorList>
            <person name="Plunkett G. III"/>
            <person name="Neeno-Eckwall E.C."/>
            <person name="Glasner J.D."/>
            <person name="Perna N.T."/>
        </authorList>
    </citation>
    <scope>NUCLEOTIDE SEQUENCE [LARGE SCALE GENOMIC DNA]</scope>
    <source>
        <strain evidence="7">ATCC 49490</strain>
    </source>
</reference>
<gene>
    <name evidence="6" type="ORF">GTGU_02879</name>
</gene>
<feature type="domain" description="Type VI secretion system component TssM1 N-terminal" evidence="4">
    <location>
        <begin position="205"/>
        <end position="450"/>
    </location>
</feature>
<dbReference type="InterPro" id="IPR027417">
    <property type="entry name" value="P-loop_NTPase"/>
</dbReference>
<organism evidence="6 7">
    <name type="scientific">Trabulsiella guamensis ATCC 49490</name>
    <dbReference type="NCBI Taxonomy" id="1005994"/>
    <lineage>
        <taxon>Bacteria</taxon>
        <taxon>Pseudomonadati</taxon>
        <taxon>Pseudomonadota</taxon>
        <taxon>Gammaproteobacteria</taxon>
        <taxon>Enterobacterales</taxon>
        <taxon>Enterobacteriaceae</taxon>
        <taxon>Trabulsiella</taxon>
    </lineage>
</organism>
<dbReference type="AlphaFoldDB" id="A0A085A500"/>
<dbReference type="PANTHER" id="PTHR36153:SF5">
    <property type="entry name" value="EXPORTED PROTEIN"/>
    <property type="match status" value="1"/>
</dbReference>
<keyword evidence="1" id="KW-1133">Transmembrane helix</keyword>
<feature type="transmembrane region" description="Helical" evidence="1">
    <location>
        <begin position="448"/>
        <end position="469"/>
    </location>
</feature>
<proteinExistence type="predicted"/>
<dbReference type="eggNOG" id="COG3523">
    <property type="taxonomic scope" value="Bacteria"/>
</dbReference>
<dbReference type="InterPro" id="IPR017731">
    <property type="entry name" value="TssM1-like"/>
</dbReference>
<dbReference type="InterPro" id="IPR025743">
    <property type="entry name" value="TssM1_N"/>
</dbReference>
<evidence type="ECO:0000259" key="3">
    <source>
        <dbReference type="Pfam" id="PF06761"/>
    </source>
</evidence>
<keyword evidence="1" id="KW-0812">Transmembrane</keyword>
<dbReference type="Pfam" id="PF21070">
    <property type="entry name" value="IcmF_helical"/>
    <property type="match status" value="1"/>
</dbReference>
<keyword evidence="7" id="KW-1185">Reference proteome</keyword>
<dbReference type="InterPro" id="IPR010623">
    <property type="entry name" value="IcmF_C"/>
</dbReference>
<evidence type="ECO:0000313" key="6">
    <source>
        <dbReference type="EMBL" id="KFC05295.1"/>
    </source>
</evidence>
<evidence type="ECO:0000313" key="7">
    <source>
        <dbReference type="Proteomes" id="UP000028630"/>
    </source>
</evidence>
<dbReference type="Gene3D" id="3.40.50.300">
    <property type="entry name" value="P-loop containing nucleotide triphosphate hydrolases"/>
    <property type="match status" value="1"/>
</dbReference>
<dbReference type="CDD" id="cd00882">
    <property type="entry name" value="Ras_like_GTPase"/>
    <property type="match status" value="1"/>
</dbReference>
<feature type="transmembrane region" description="Helical" evidence="1">
    <location>
        <begin position="58"/>
        <end position="77"/>
    </location>
</feature>
<accession>A0A085A500</accession>
<dbReference type="RefSeq" id="WP_038158233.1">
    <property type="nucleotide sequence ID" value="NZ_JMTB01000091.1"/>
</dbReference>
<dbReference type="InterPro" id="IPR009612">
    <property type="entry name" value="IcmF-rel"/>
</dbReference>
<keyword evidence="1" id="KW-0472">Membrane</keyword>
<name>A0A085A500_9ENTR</name>
<dbReference type="Pfam" id="PF06744">
    <property type="entry name" value="IcmF_C"/>
    <property type="match status" value="1"/>
</dbReference>
<dbReference type="EMBL" id="JMTB01000091">
    <property type="protein sequence ID" value="KFC05295.1"/>
    <property type="molecule type" value="Genomic_DNA"/>
</dbReference>
<evidence type="ECO:0000259" key="5">
    <source>
        <dbReference type="Pfam" id="PF21070"/>
    </source>
</evidence>
<dbReference type="Pfam" id="PF14331">
    <property type="entry name" value="IcmF-related_N"/>
    <property type="match status" value="1"/>
</dbReference>
<dbReference type="SUPFAM" id="SSF52540">
    <property type="entry name" value="P-loop containing nucleoside triphosphate hydrolases"/>
    <property type="match status" value="1"/>
</dbReference>
<feature type="domain" description="IcmF-related" evidence="3">
    <location>
        <begin position="504"/>
        <end position="816"/>
    </location>
</feature>
<evidence type="ECO:0000256" key="1">
    <source>
        <dbReference type="SAM" id="Phobius"/>
    </source>
</evidence>
<feature type="domain" description="Type VI secretion system component TssM1 helical" evidence="5">
    <location>
        <begin position="944"/>
        <end position="1006"/>
    </location>
</feature>
<evidence type="ECO:0000259" key="2">
    <source>
        <dbReference type="Pfam" id="PF06744"/>
    </source>
</evidence>
<dbReference type="NCBIfam" id="TIGR03348">
    <property type="entry name" value="VI_IcmF"/>
    <property type="match status" value="1"/>
</dbReference>